<name>A0ABN5GYK4_9FIRM</name>
<protein>
    <recommendedName>
        <fullName evidence="3">Helix-turn-helix type 11 domain-containing protein</fullName>
    </recommendedName>
</protein>
<evidence type="ECO:0008006" key="3">
    <source>
        <dbReference type="Google" id="ProtNLM"/>
    </source>
</evidence>
<dbReference type="Proteomes" id="UP000325292">
    <property type="component" value="Chromosome"/>
</dbReference>
<keyword evidence="2" id="KW-1185">Reference proteome</keyword>
<dbReference type="SUPFAM" id="SSF46785">
    <property type="entry name" value="Winged helix' DNA-binding domain"/>
    <property type="match status" value="1"/>
</dbReference>
<accession>A0ABN5GYK4</accession>
<evidence type="ECO:0000313" key="1">
    <source>
        <dbReference type="EMBL" id="AUW92766.1"/>
    </source>
</evidence>
<evidence type="ECO:0000313" key="2">
    <source>
        <dbReference type="Proteomes" id="UP000325292"/>
    </source>
</evidence>
<gene>
    <name evidence="1" type="ORF">BXT84_01350</name>
</gene>
<dbReference type="EMBL" id="CP019454">
    <property type="protein sequence ID" value="AUW92766.1"/>
    <property type="molecule type" value="Genomic_DNA"/>
</dbReference>
<dbReference type="InterPro" id="IPR036388">
    <property type="entry name" value="WH-like_DNA-bd_sf"/>
</dbReference>
<organism evidence="1 2">
    <name type="scientific">Sulfobacillus thermotolerans</name>
    <dbReference type="NCBI Taxonomy" id="338644"/>
    <lineage>
        <taxon>Bacteria</taxon>
        <taxon>Bacillati</taxon>
        <taxon>Bacillota</taxon>
        <taxon>Clostridia</taxon>
        <taxon>Eubacteriales</taxon>
        <taxon>Clostridiales Family XVII. Incertae Sedis</taxon>
        <taxon>Sulfobacillus</taxon>
    </lineage>
</organism>
<reference evidence="1 2" key="1">
    <citation type="journal article" date="2019" name="Sci. Rep.">
        <title>Sulfobacillus thermotolerans: new insights into resistance and metabolic capacities of acidophilic chemolithotrophs.</title>
        <authorList>
            <person name="Panyushkina A.E."/>
            <person name="Babenko V.V."/>
            <person name="Nikitina A.S."/>
            <person name="Selezneva O.V."/>
            <person name="Tsaplina I.A."/>
            <person name="Letarova M.A."/>
            <person name="Kostryukova E.S."/>
            <person name="Letarov A.V."/>
        </authorList>
    </citation>
    <scope>NUCLEOTIDE SEQUENCE [LARGE SCALE GENOMIC DNA]</scope>
    <source>
        <strain evidence="1 2">Kr1</strain>
    </source>
</reference>
<sequence length="197" mass="22626">MPSGLREKIVLYLTDHPVVTTEELRQEMGVSRRHVQRTLHQLVSEGVVRMSLLPGSRHTGEYRLVPKESTAMQPVNRLLSAIQEAGGPALRDRILEIFIDDYYRGRMDHTPDDVSRDESLMMSWNKTPNGWWITMQRCPFPYWRGTQSVCDAEARAFAHHLDAPVIHLADGERGVCQFFVPLRTDMATTEKGERHDD</sequence>
<dbReference type="RefSeq" id="WP_103374095.1">
    <property type="nucleotide sequence ID" value="NZ_CP133983.1"/>
</dbReference>
<dbReference type="Gene3D" id="1.10.10.10">
    <property type="entry name" value="Winged helix-like DNA-binding domain superfamily/Winged helix DNA-binding domain"/>
    <property type="match status" value="1"/>
</dbReference>
<dbReference type="InterPro" id="IPR036390">
    <property type="entry name" value="WH_DNA-bd_sf"/>
</dbReference>
<proteinExistence type="predicted"/>